<keyword evidence="1" id="KW-0812">Transmembrane</keyword>
<dbReference type="AlphaFoldDB" id="A0A151WGG0"/>
<gene>
    <name evidence="2" type="ORF">ALC60_14067</name>
</gene>
<keyword evidence="1" id="KW-0472">Membrane</keyword>
<feature type="transmembrane region" description="Helical" evidence="1">
    <location>
        <begin position="28"/>
        <end position="54"/>
    </location>
</feature>
<sequence>MCLHELSIVDDTLEALGASKEYQRLRNWIIRMIIGWIIYCFSFLLIIYSFYVYIYGVDFSNIKKICYPFVKMTHSKFINTLSVLIWGTIIGYTSSRFHQINDRLYVIYSDFFENDPNYERRNRSISVRQQITGVTDCKHYIWTIM</sequence>
<evidence type="ECO:0000313" key="2">
    <source>
        <dbReference type="EMBL" id="KYQ46922.1"/>
    </source>
</evidence>
<evidence type="ECO:0000256" key="1">
    <source>
        <dbReference type="SAM" id="Phobius"/>
    </source>
</evidence>
<organism evidence="2 3">
    <name type="scientific">Mycetomoellerius zeteki</name>
    <dbReference type="NCBI Taxonomy" id="64791"/>
    <lineage>
        <taxon>Eukaryota</taxon>
        <taxon>Metazoa</taxon>
        <taxon>Ecdysozoa</taxon>
        <taxon>Arthropoda</taxon>
        <taxon>Hexapoda</taxon>
        <taxon>Insecta</taxon>
        <taxon>Pterygota</taxon>
        <taxon>Neoptera</taxon>
        <taxon>Endopterygota</taxon>
        <taxon>Hymenoptera</taxon>
        <taxon>Apocrita</taxon>
        <taxon>Aculeata</taxon>
        <taxon>Formicoidea</taxon>
        <taxon>Formicidae</taxon>
        <taxon>Myrmicinae</taxon>
        <taxon>Mycetomoellerius</taxon>
    </lineage>
</organism>
<name>A0A151WGG0_9HYME</name>
<evidence type="ECO:0000313" key="3">
    <source>
        <dbReference type="Proteomes" id="UP000075809"/>
    </source>
</evidence>
<keyword evidence="3" id="KW-1185">Reference proteome</keyword>
<protein>
    <submittedName>
        <fullName evidence="2">Uncharacterized protein</fullName>
    </submittedName>
</protein>
<dbReference type="EMBL" id="KQ983175">
    <property type="protein sequence ID" value="KYQ46922.1"/>
    <property type="molecule type" value="Genomic_DNA"/>
</dbReference>
<accession>A0A151WGG0</accession>
<proteinExistence type="predicted"/>
<feature type="transmembrane region" description="Helical" evidence="1">
    <location>
        <begin position="77"/>
        <end position="94"/>
    </location>
</feature>
<dbReference type="Proteomes" id="UP000075809">
    <property type="component" value="Unassembled WGS sequence"/>
</dbReference>
<reference evidence="2 3" key="1">
    <citation type="submission" date="2015-09" db="EMBL/GenBank/DDBJ databases">
        <title>Trachymyrmex zeteki WGS genome.</title>
        <authorList>
            <person name="Nygaard S."/>
            <person name="Hu H."/>
            <person name="Boomsma J."/>
            <person name="Zhang G."/>
        </authorList>
    </citation>
    <scope>NUCLEOTIDE SEQUENCE [LARGE SCALE GENOMIC DNA]</scope>
    <source>
        <strain evidence="2">Tzet28-1</strain>
        <tissue evidence="2">Whole body</tissue>
    </source>
</reference>
<keyword evidence="1" id="KW-1133">Transmembrane helix</keyword>